<name>A0ABQ6TTG3_9BACT</name>
<dbReference type="Proteomes" id="UP000798046">
    <property type="component" value="Unassembled WGS sequence"/>
</dbReference>
<reference evidence="1 2" key="1">
    <citation type="journal article" date="2020" name="Microorganisms">
        <title>Description of Three Novel Members in the Family Geobacteraceae, Oryzomonas japonicum gen. nov., sp. nov., Oryzomonas sagensis sp. nov., and Oryzomonas ruber sp. nov.</title>
        <authorList>
            <person name="Xu Z."/>
            <person name="Masuda Y."/>
            <person name="Hayakawa C."/>
            <person name="Ushijima N."/>
            <person name="Kawano K."/>
            <person name="Shiratori Y."/>
            <person name="Senoo K."/>
            <person name="Itoh H."/>
        </authorList>
    </citation>
    <scope>NUCLEOTIDE SEQUENCE [LARGE SCALE GENOMIC DNA]</scope>
    <source>
        <strain evidence="1 2">Red100</strain>
    </source>
</reference>
<dbReference type="EMBL" id="VZRA01000001">
    <property type="protein sequence ID" value="KAB0672012.1"/>
    <property type="molecule type" value="Genomic_DNA"/>
</dbReference>
<dbReference type="RefSeq" id="WP_151155655.1">
    <property type="nucleotide sequence ID" value="NZ_VZRA01000001.1"/>
</dbReference>
<evidence type="ECO:0000313" key="2">
    <source>
        <dbReference type="Proteomes" id="UP000798046"/>
    </source>
</evidence>
<proteinExistence type="predicted"/>
<organism evidence="1 2">
    <name type="scientific">Oryzomonas sagensis</name>
    <dbReference type="NCBI Taxonomy" id="2603857"/>
    <lineage>
        <taxon>Bacteria</taxon>
        <taxon>Pseudomonadati</taxon>
        <taxon>Thermodesulfobacteriota</taxon>
        <taxon>Desulfuromonadia</taxon>
        <taxon>Geobacterales</taxon>
        <taxon>Geobacteraceae</taxon>
        <taxon>Oryzomonas</taxon>
    </lineage>
</organism>
<sequence>MSTKSMLPMNAEFAAIDTALKRAAKAAHLLARKTKTPCYIWKGGEIVDIAGWQKTSVQVDRTAGKKKIQQ</sequence>
<protein>
    <submittedName>
        <fullName evidence="1">Uncharacterized protein</fullName>
    </submittedName>
</protein>
<gene>
    <name evidence="1" type="ORF">F6V30_05415</name>
</gene>
<comment type="caution">
    <text evidence="1">The sequence shown here is derived from an EMBL/GenBank/DDBJ whole genome shotgun (WGS) entry which is preliminary data.</text>
</comment>
<accession>A0ABQ6TTG3</accession>
<keyword evidence="2" id="KW-1185">Reference proteome</keyword>
<evidence type="ECO:0000313" key="1">
    <source>
        <dbReference type="EMBL" id="KAB0672012.1"/>
    </source>
</evidence>